<proteinExistence type="predicted"/>
<protein>
    <submittedName>
        <fullName evidence="2">Uncharacterized protein</fullName>
    </submittedName>
</protein>
<dbReference type="EMBL" id="KR029589">
    <property type="protein sequence ID" value="AKH47095.1"/>
    <property type="molecule type" value="Genomic_DNA"/>
</dbReference>
<accession>A0A0F7L5A0</accession>
<evidence type="ECO:0000313" key="2">
    <source>
        <dbReference type="EMBL" id="AKH47095.1"/>
    </source>
</evidence>
<reference evidence="2" key="1">
    <citation type="journal article" date="2015" name="Front. Microbiol.">
        <title>Combining genomic sequencing methods to explore viral diversity and reveal potential virus-host interactions.</title>
        <authorList>
            <person name="Chow C.E."/>
            <person name="Winget D.M."/>
            <person name="White R.A.III."/>
            <person name="Hallam S.J."/>
            <person name="Suttle C.A."/>
        </authorList>
    </citation>
    <scope>NUCLEOTIDE SEQUENCE</scope>
    <source>
        <strain evidence="2">Anoxic2_5</strain>
    </source>
</reference>
<feature type="region of interest" description="Disordered" evidence="1">
    <location>
        <begin position="65"/>
        <end position="85"/>
    </location>
</feature>
<name>A0A0F7L5A0_9VIRU</name>
<reference evidence="2" key="2">
    <citation type="submission" date="2015-03" db="EMBL/GenBank/DDBJ databases">
        <authorList>
            <person name="Chow C.-E.T."/>
            <person name="Winget D.M."/>
            <person name="White R.A.III."/>
            <person name="Hallam S.J."/>
            <person name="Suttle C.A."/>
        </authorList>
    </citation>
    <scope>NUCLEOTIDE SEQUENCE</scope>
    <source>
        <strain evidence="2">Anoxic2_5</strain>
    </source>
</reference>
<organism evidence="2">
    <name type="scientific">uncultured marine virus</name>
    <dbReference type="NCBI Taxonomy" id="186617"/>
    <lineage>
        <taxon>Viruses</taxon>
        <taxon>environmental samples</taxon>
    </lineage>
</organism>
<evidence type="ECO:0000256" key="1">
    <source>
        <dbReference type="SAM" id="MobiDB-lite"/>
    </source>
</evidence>
<sequence>MARSGATSTPCARPWWWMPPSAAADPAHMATWSRAGSSCVTSHDHYLRPWHGACRVSCMPPAGHDAGAIHRHHRHARRGDPPRGP</sequence>